<dbReference type="InterPro" id="IPR013424">
    <property type="entry name" value="Ice-binding_C"/>
</dbReference>
<evidence type="ECO:0000313" key="4">
    <source>
        <dbReference type="Proteomes" id="UP000183471"/>
    </source>
</evidence>
<feature type="signal peptide" evidence="1">
    <location>
        <begin position="1"/>
        <end position="22"/>
    </location>
</feature>
<evidence type="ECO:0000313" key="3">
    <source>
        <dbReference type="EMBL" id="SDQ43267.1"/>
    </source>
</evidence>
<gene>
    <name evidence="3" type="ORF">SAMN05216402_0829</name>
</gene>
<comment type="caution">
    <text evidence="3">The sequence shown here is derived from an EMBL/GenBank/DDBJ whole genome shotgun (WGS) entry which is preliminary data.</text>
</comment>
<feature type="domain" description="Ice-binding protein C-terminal" evidence="2">
    <location>
        <begin position="255"/>
        <end position="279"/>
    </location>
</feature>
<organism evidence="3 4">
    <name type="scientific">Nitrosospira multiformis</name>
    <dbReference type="NCBI Taxonomy" id="1231"/>
    <lineage>
        <taxon>Bacteria</taxon>
        <taxon>Pseudomonadati</taxon>
        <taxon>Pseudomonadota</taxon>
        <taxon>Betaproteobacteria</taxon>
        <taxon>Nitrosomonadales</taxon>
        <taxon>Nitrosomonadaceae</taxon>
        <taxon>Nitrosospira</taxon>
    </lineage>
</organism>
<dbReference type="EMBL" id="FNKY01000001">
    <property type="protein sequence ID" value="SDQ43267.1"/>
    <property type="molecule type" value="Genomic_DNA"/>
</dbReference>
<proteinExistence type="predicted"/>
<dbReference type="Pfam" id="PF07589">
    <property type="entry name" value="PEP-CTERM"/>
    <property type="match status" value="1"/>
</dbReference>
<dbReference type="NCBIfam" id="TIGR02595">
    <property type="entry name" value="PEP_CTERM"/>
    <property type="match status" value="1"/>
</dbReference>
<name>A0ABY0T8C9_9PROT</name>
<reference evidence="3 4" key="1">
    <citation type="submission" date="2016-10" db="EMBL/GenBank/DDBJ databases">
        <authorList>
            <person name="Varghese N."/>
            <person name="Submissions S."/>
        </authorList>
    </citation>
    <scope>NUCLEOTIDE SEQUENCE [LARGE SCALE GENOMIC DNA]</scope>
    <source>
        <strain evidence="3 4">Nl1</strain>
    </source>
</reference>
<protein>
    <submittedName>
        <fullName evidence="3">PEP-CTERM protein-sorting domain-containing protein</fullName>
    </submittedName>
</protein>
<dbReference type="Proteomes" id="UP000183471">
    <property type="component" value="Unassembled WGS sequence"/>
</dbReference>
<keyword evidence="1" id="KW-0732">Signal</keyword>
<evidence type="ECO:0000256" key="1">
    <source>
        <dbReference type="SAM" id="SignalP"/>
    </source>
</evidence>
<feature type="chain" id="PRO_5047507465" evidence="1">
    <location>
        <begin position="23"/>
        <end position="281"/>
    </location>
</feature>
<accession>A0ABY0T8C9</accession>
<keyword evidence="4" id="KW-1185">Reference proteome</keyword>
<evidence type="ECO:0000259" key="2">
    <source>
        <dbReference type="Pfam" id="PF07589"/>
    </source>
</evidence>
<sequence length="281" mass="28291">MNKTITTLLAAIGIAASAPASAIIVGGVDFGALGANPINIHLETATLAQTFINGNGQNATAYGYITTLNGDSSYCADGSGNCGLFYVANFNNSQNFSSSYVEFTSATVSVFLSDTSPFNLLNHDSPTNLATILALNGGNPWVTLTGHGNLGGIADPLAVVNGGGVLTGATASGTGFGLFDVSGPGDASVISYLNANGVLDAAGNPTDIVLTSSFNNRVLNPFDQLHGFANGCQNGTAVAGAWCFQGTANLRGDTQIPEPGILALVGIGLLGLGSAARRRKA</sequence>